<reference evidence="1" key="1">
    <citation type="submission" date="2022-03" db="EMBL/GenBank/DDBJ databases">
        <title>Complete genome sequence of Caldinitratiruptor microaerophilus.</title>
        <authorList>
            <person name="Mukaiyama R."/>
            <person name="Nishiyama T."/>
            <person name="Ueda K."/>
        </authorList>
    </citation>
    <scope>NUCLEOTIDE SEQUENCE</scope>
    <source>
        <strain evidence="1">JCM 16183</strain>
    </source>
</reference>
<dbReference type="EMBL" id="AP025628">
    <property type="protein sequence ID" value="BDG61347.1"/>
    <property type="molecule type" value="Genomic_DNA"/>
</dbReference>
<dbReference type="Proteomes" id="UP001163687">
    <property type="component" value="Chromosome"/>
</dbReference>
<protein>
    <submittedName>
        <fullName evidence="1">Uncharacterized protein</fullName>
    </submittedName>
</protein>
<name>A0AA35CP62_9FIRM</name>
<dbReference type="KEGG" id="cmic:caldi_24370"/>
<accession>A0AA35CP62</accession>
<organism evidence="1 2">
    <name type="scientific">Caldinitratiruptor microaerophilus</name>
    <dbReference type="NCBI Taxonomy" id="671077"/>
    <lineage>
        <taxon>Bacteria</taxon>
        <taxon>Bacillati</taxon>
        <taxon>Bacillota</taxon>
        <taxon>Clostridia</taxon>
        <taxon>Eubacteriales</taxon>
        <taxon>Symbiobacteriaceae</taxon>
        <taxon>Caldinitratiruptor</taxon>
    </lineage>
</organism>
<proteinExistence type="predicted"/>
<evidence type="ECO:0000313" key="2">
    <source>
        <dbReference type="Proteomes" id="UP001163687"/>
    </source>
</evidence>
<keyword evidence="2" id="KW-1185">Reference proteome</keyword>
<dbReference type="AlphaFoldDB" id="A0AA35CP62"/>
<evidence type="ECO:0000313" key="1">
    <source>
        <dbReference type="EMBL" id="BDG61347.1"/>
    </source>
</evidence>
<sequence>MTSIPARTARRRASSIWAKTLLASCRRRDGRSKGPTSLPLELDIVAGVPCPAGTGAPRVRAAHRWKQGTRDGGW</sequence>
<gene>
    <name evidence="1" type="ORF">caldi_24370</name>
</gene>